<feature type="domain" description="DAD" evidence="1">
    <location>
        <begin position="1"/>
        <end position="23"/>
    </location>
</feature>
<dbReference type="AlphaFoldDB" id="A0A0G1ZE06"/>
<reference evidence="2 3" key="1">
    <citation type="journal article" date="2015" name="Nature">
        <title>rRNA introns, odd ribosomes, and small enigmatic genomes across a large radiation of phyla.</title>
        <authorList>
            <person name="Brown C.T."/>
            <person name="Hug L.A."/>
            <person name="Thomas B.C."/>
            <person name="Sharon I."/>
            <person name="Castelle C.J."/>
            <person name="Singh A."/>
            <person name="Wilkins M.J."/>
            <person name="Williams K.H."/>
            <person name="Banfield J.F."/>
        </authorList>
    </citation>
    <scope>NUCLEOTIDE SEQUENCE [LARGE SCALE GENOMIC DNA]</scope>
</reference>
<dbReference type="Proteomes" id="UP000033982">
    <property type="component" value="Unassembled WGS sequence"/>
</dbReference>
<comment type="caution">
    <text evidence="2">The sequence shown here is derived from an EMBL/GenBank/DDBJ whole genome shotgun (WGS) entry which is preliminary data.</text>
</comment>
<evidence type="ECO:0000313" key="2">
    <source>
        <dbReference type="EMBL" id="KKW17434.1"/>
    </source>
</evidence>
<sequence>MVEKLKNVPAQRNDPRSFKESENMLLQKITLAMAQLKNVRKELKRLEVMHKTDKGSVNASGDNTNKRIFELDDMLEPTFQNPDIARKRYGVLKLADEILELNHQLRKLRSVF</sequence>
<evidence type="ECO:0000259" key="1">
    <source>
        <dbReference type="PROSITE" id="PS51231"/>
    </source>
</evidence>
<gene>
    <name evidence="2" type="ORF">UY58_C0003G0011</name>
</gene>
<evidence type="ECO:0000313" key="3">
    <source>
        <dbReference type="Proteomes" id="UP000033982"/>
    </source>
</evidence>
<dbReference type="InterPro" id="IPR014767">
    <property type="entry name" value="DAD_dom"/>
</dbReference>
<dbReference type="PROSITE" id="PS51231">
    <property type="entry name" value="DAD"/>
    <property type="match status" value="1"/>
</dbReference>
<organism evidence="2 3">
    <name type="scientific">Candidatus Magasanikbacteria bacterium GW2011_GWA2_50_22</name>
    <dbReference type="NCBI Taxonomy" id="1619043"/>
    <lineage>
        <taxon>Bacteria</taxon>
        <taxon>Candidatus Magasanikiibacteriota</taxon>
    </lineage>
</organism>
<proteinExistence type="predicted"/>
<name>A0A0G1ZE06_9BACT</name>
<protein>
    <recommendedName>
        <fullName evidence="1">DAD domain-containing protein</fullName>
    </recommendedName>
</protein>
<accession>A0A0G1ZE06</accession>
<dbReference type="EMBL" id="LCQN01000003">
    <property type="protein sequence ID" value="KKW17434.1"/>
    <property type="molecule type" value="Genomic_DNA"/>
</dbReference>